<dbReference type="InParanoid" id="A0A0V1BEQ8"/>
<accession>A0A0V1BEQ8</accession>
<dbReference type="EMBL" id="JYDH01000057">
    <property type="protein sequence ID" value="KRY35123.1"/>
    <property type="molecule type" value="Genomic_DNA"/>
</dbReference>
<reference evidence="1 2" key="1">
    <citation type="submission" date="2015-01" db="EMBL/GenBank/DDBJ databases">
        <title>Evolution of Trichinella species and genotypes.</title>
        <authorList>
            <person name="Korhonen P.K."/>
            <person name="Edoardo P."/>
            <person name="Giuseppe L.R."/>
            <person name="Gasser R.B."/>
        </authorList>
    </citation>
    <scope>NUCLEOTIDE SEQUENCE [LARGE SCALE GENOMIC DNA]</scope>
    <source>
        <strain evidence="1">ISS3</strain>
    </source>
</reference>
<name>A0A0V1BEQ8_TRISP</name>
<evidence type="ECO:0000313" key="1">
    <source>
        <dbReference type="EMBL" id="KRY35123.1"/>
    </source>
</evidence>
<evidence type="ECO:0000313" key="2">
    <source>
        <dbReference type="Proteomes" id="UP000054776"/>
    </source>
</evidence>
<dbReference type="AlphaFoldDB" id="A0A0V1BEQ8"/>
<dbReference type="Proteomes" id="UP000054776">
    <property type="component" value="Unassembled WGS sequence"/>
</dbReference>
<comment type="caution">
    <text evidence="1">The sequence shown here is derived from an EMBL/GenBank/DDBJ whole genome shotgun (WGS) entry which is preliminary data.</text>
</comment>
<sequence>MKNIANNQNGRDGLIRPKFSPRFLTGLRDFNSSDETLFIPISDQDFENNFYQYLMLEIIRQ</sequence>
<keyword evidence="2" id="KW-1185">Reference proteome</keyword>
<proteinExistence type="predicted"/>
<organism evidence="1 2">
    <name type="scientific">Trichinella spiralis</name>
    <name type="common">Trichina worm</name>
    <dbReference type="NCBI Taxonomy" id="6334"/>
    <lineage>
        <taxon>Eukaryota</taxon>
        <taxon>Metazoa</taxon>
        <taxon>Ecdysozoa</taxon>
        <taxon>Nematoda</taxon>
        <taxon>Enoplea</taxon>
        <taxon>Dorylaimia</taxon>
        <taxon>Trichinellida</taxon>
        <taxon>Trichinellidae</taxon>
        <taxon>Trichinella</taxon>
    </lineage>
</organism>
<gene>
    <name evidence="1" type="ORF">T01_2864</name>
</gene>
<protein>
    <submittedName>
        <fullName evidence="1">Uncharacterized protein</fullName>
    </submittedName>
</protein>